<dbReference type="GO" id="GO:0004674">
    <property type="term" value="F:protein serine/threonine kinase activity"/>
    <property type="evidence" value="ECO:0007669"/>
    <property type="project" value="TreeGrafter"/>
</dbReference>
<keyword evidence="2" id="KW-0472">Membrane</keyword>
<feature type="domain" description="Protein kinase" evidence="3">
    <location>
        <begin position="1391"/>
        <end position="1989"/>
    </location>
</feature>
<keyword evidence="5" id="KW-1185">Reference proteome</keyword>
<dbReference type="RefSeq" id="XP_028545486.1">
    <property type="nucleotide sequence ID" value="XM_028689685.1"/>
</dbReference>
<dbReference type="PANTHER" id="PTHR44167">
    <property type="entry name" value="OVARIAN-SPECIFIC SERINE/THREONINE-PROTEIN KINASE LOK-RELATED"/>
    <property type="match status" value="1"/>
</dbReference>
<evidence type="ECO:0000313" key="4">
    <source>
        <dbReference type="EMBL" id="GAW82897.1"/>
    </source>
</evidence>
<proteinExistence type="predicted"/>
<evidence type="ECO:0000313" key="5">
    <source>
        <dbReference type="Proteomes" id="UP000195521"/>
    </source>
</evidence>
<dbReference type="Gene3D" id="1.10.510.10">
    <property type="entry name" value="Transferase(Phosphotransferase) domain 1"/>
    <property type="match status" value="2"/>
</dbReference>
<feature type="region of interest" description="Disordered" evidence="1">
    <location>
        <begin position="1666"/>
        <end position="1694"/>
    </location>
</feature>
<protein>
    <submittedName>
        <fullName evidence="4">Protein kinase</fullName>
    </submittedName>
</protein>
<name>A0A1Y1JNU8_PLAGO</name>
<dbReference type="Proteomes" id="UP000195521">
    <property type="component" value="Unassembled WGS sequence"/>
</dbReference>
<accession>A0A1Y1JNU8</accession>
<feature type="compositionally biased region" description="Basic residues" evidence="1">
    <location>
        <begin position="1666"/>
        <end position="1675"/>
    </location>
</feature>
<feature type="transmembrane region" description="Helical" evidence="2">
    <location>
        <begin position="719"/>
        <end position="742"/>
    </location>
</feature>
<feature type="transmembrane region" description="Helical" evidence="2">
    <location>
        <begin position="1041"/>
        <end position="1064"/>
    </location>
</feature>
<dbReference type="GO" id="GO:0005634">
    <property type="term" value="C:nucleus"/>
    <property type="evidence" value="ECO:0007669"/>
    <property type="project" value="TreeGrafter"/>
</dbReference>
<dbReference type="GO" id="GO:0005524">
    <property type="term" value="F:ATP binding"/>
    <property type="evidence" value="ECO:0007669"/>
    <property type="project" value="InterPro"/>
</dbReference>
<gene>
    <name evidence="4" type="ORF">PGO_131690</name>
</gene>
<organism evidence="4 5">
    <name type="scientific">Plasmodium gonderi</name>
    <dbReference type="NCBI Taxonomy" id="77519"/>
    <lineage>
        <taxon>Eukaryota</taxon>
        <taxon>Sar</taxon>
        <taxon>Alveolata</taxon>
        <taxon>Apicomplexa</taxon>
        <taxon>Aconoidasida</taxon>
        <taxon>Haemosporida</taxon>
        <taxon>Plasmodiidae</taxon>
        <taxon>Plasmodium</taxon>
        <taxon>Plasmodium (Plasmodium)</taxon>
    </lineage>
</organism>
<dbReference type="SUPFAM" id="SSF56112">
    <property type="entry name" value="Protein kinase-like (PK-like)"/>
    <property type="match status" value="2"/>
</dbReference>
<reference evidence="5" key="1">
    <citation type="submission" date="2017-04" db="EMBL/GenBank/DDBJ databases">
        <title>Plasmodium gonderi genome.</title>
        <authorList>
            <person name="Arisue N."/>
            <person name="Honma H."/>
            <person name="Kawai S."/>
            <person name="Tougan T."/>
            <person name="Tanabe K."/>
            <person name="Horii T."/>
        </authorList>
    </citation>
    <scope>NUCLEOTIDE SEQUENCE [LARGE SCALE GENOMIC DNA]</scope>
    <source>
        <strain evidence="5">ATCC 30045</strain>
    </source>
</reference>
<dbReference type="GeneID" id="39749635"/>
<keyword evidence="2" id="KW-0812">Transmembrane</keyword>
<dbReference type="InterPro" id="IPR000719">
    <property type="entry name" value="Prot_kinase_dom"/>
</dbReference>
<dbReference type="PROSITE" id="PS50011">
    <property type="entry name" value="PROTEIN_KINASE_DOM"/>
    <property type="match status" value="1"/>
</dbReference>
<feature type="region of interest" description="Disordered" evidence="1">
    <location>
        <begin position="199"/>
        <end position="218"/>
    </location>
</feature>
<dbReference type="OMA" id="ILEFMLH"/>
<dbReference type="InterPro" id="IPR011009">
    <property type="entry name" value="Kinase-like_dom_sf"/>
</dbReference>
<dbReference type="PANTHER" id="PTHR44167:SF24">
    <property type="entry name" value="SERINE_THREONINE-PROTEIN KINASE CHK2"/>
    <property type="match status" value="1"/>
</dbReference>
<sequence>MRENFVPPWAFCPRDNNQNNATFEKEYILMDKKMKQIYFNKKIKQNNIHKLRKIVNFFLKTYLFKSGTRIYHMKKHVYIIRIIYIIIHKNRNNLSKIVSSFLNGFILKYLQSVFSLVSNKLFMNKCKKGKICIHRNNLFRPTYAPLRNSMQCMFIRSHLISIYSIIYAYMSHKVRRSLYTLPPSDQLYQKHAPCDIHPPDAANWNNSDHPSGYSPPDSDNWNISDDPSGYSPLLNLLKFSPATQLKKEFHKKREKHALLKNKSSLHKSTRSYSSFRLLLHHGRTTRQTRRDFSYTPIIICRKRFFFQCKIFFWHVIYFIKENIQDNIVNYKPSRMLMTHFLCLLRREIFKRNLSKKFTIIICSYILKNIKKIASTRKKMVKICKKNHSADDHSIPFIKSKRKNKNYYSHNLQEPHMRKFGTVLIRSILSTKREVIYSHSVCISCKDDNSNKRVLISYFHTQTVIRRNDKQSSIYISSPFSSKRKNTKEEDSKLKMKLLKKCSFCEWAMYNILKGKKQTMKLIYDDKKRENTFINFLFKKFRHTDLLSAGKKPEPAFIYNKFMMNHIIISYTTGHGHMLKRFLHELNKFSYIFPHFKSRKRQHCYIPNDLIIYLISEKKKFFKFCEKVKNIIFCIECEHFEIITKHMITLNKFTYTYGETFMNILNFLQRSDVFSQKSSNVVISCSEPSQLRGKDYTCDINRSTIIDASSYIDNSVHIKMLFTFVYIFMHVFTSYVYLFFYAIRKYKKNTRKRYILLKIVLVNTFGISPKGKKQNHIPIETSVKLHSLRNGDIVPKGEKTYYKNLFISLMYGIVKNEKITNFIFISFFKNESNVGNTKRVLIHLLLTILSIINKSHEKVKNSNFKEKKKKNERRTKYNLKINTLVHLVEEQILCILLKKFFYSHFEEFLIHNEEQKKNSPNKNHFKWEENVIYEILNQGRNKRICLYKYYKTYLQFLRYIKKRTILKVEKAVPVQKRNLYLLQYEEKKFLKKGKENSLHYFKEKFRKVKNEFYIYMGKKYFLFFTILFSAKKKKLKRVYSFLMLFVKILFLLSEQKNFILQFYFYKMRILEFMLHILTTADNSKGERCCHFSSPFSESKKTYNNEVKNSFHLKEKKHIIGEEEEAGKGEILEAERNQLGLWNSQLGRSTNNIQSNEERRPFFIHPIVLNRLQNYSPNCLVQKKPIIWMEHSEKLCSAASPKIYHHIHHKSSHRINTIPFSSFERTESPMSSRHVCIEEEKKKKAKRRKQFENIYKNTDFSMWVILLIFSLCTSYDKKDLNCFYFIENYYGDHQQVVEKIHNFVSKYDRKNTSKRNYKTKRKTCSFTTLVHKYIPLKMLLSAEEIPIMKVLQLHFSQMKGRRKILHHLKKHAQGFKTLEMLYNLTVISSMKNLHLLRKINEDGNGSIYMCSHKIFPDKRFIIKLINIQKDINENYIFKNIFNEIKCLLKFQYMNRRICQMYQYGVKRNDDCRTFTYYILMNCYDNNLKNFINYLHVNYLMNRKKIMDDKPFLFDDKEMKKNVYLFFRKNKIIKKLTNKMSHWRGEIKYKKWKKWNLSFYDNILYKCIHLRTIQLQYVTTVLRIFSQIVNALMCLHRNRIIHFDINSSNILINYAISNSSPLYEKNLFSQYTCRQIGYPTEGNRISQMHCFRSPTAFVSTMGCPIHSQKRRKMKNGTKARREANGINRTNSEKEKKMIDTTKKAKYIRSSRKKVVNLKDIRNHLPNWKNHTHFVEGRKILRTGHVNDVPHIVISDFGECKTFFSNKDFLFFRKNRGNELMAAPELMKRGTGKTTKKWNSTDERLMGINRTMDVITNWTEKPLFLKFEITNPASFKFSIRMENSQNITCSKKKKNKVNAGKKGISYCTIRKLSSFRFCKHIEKIKTRLKRKLTKERIFQKRRRDIQKSDVWLIGFLLFEMITNETLTNEYNFFLYIKICERRYLLDKIVKKKIGKNMKKIQNFFTFFFQFDPNKRKSLEEIYAQSNLLYHYYVKKMKKLIELLKKLVGTCVNNKFTDVMIPENDQAYIRNGCNYCSNV</sequence>
<dbReference type="OrthoDB" id="378344at2759"/>
<dbReference type="GO" id="GO:0005737">
    <property type="term" value="C:cytoplasm"/>
    <property type="evidence" value="ECO:0007669"/>
    <property type="project" value="TreeGrafter"/>
</dbReference>
<comment type="caution">
    <text evidence="4">The sequence shown here is derived from an EMBL/GenBank/DDBJ whole genome shotgun (WGS) entry which is preliminary data.</text>
</comment>
<keyword evidence="4" id="KW-0418">Kinase</keyword>
<evidence type="ECO:0000259" key="3">
    <source>
        <dbReference type="PROSITE" id="PS50011"/>
    </source>
</evidence>
<dbReference type="EMBL" id="BDQF01000014">
    <property type="protein sequence ID" value="GAW82897.1"/>
    <property type="molecule type" value="Genomic_DNA"/>
</dbReference>
<evidence type="ECO:0000256" key="2">
    <source>
        <dbReference type="SAM" id="Phobius"/>
    </source>
</evidence>
<keyword evidence="4" id="KW-0808">Transferase</keyword>
<evidence type="ECO:0000256" key="1">
    <source>
        <dbReference type="SAM" id="MobiDB-lite"/>
    </source>
</evidence>
<keyword evidence="2" id="KW-1133">Transmembrane helix</keyword>
<dbReference type="GO" id="GO:0044773">
    <property type="term" value="P:mitotic DNA damage checkpoint signaling"/>
    <property type="evidence" value="ECO:0007669"/>
    <property type="project" value="TreeGrafter"/>
</dbReference>